<dbReference type="AlphaFoldDB" id="A0A410QAR2"/>
<reference evidence="3" key="1">
    <citation type="submission" date="2019-01" db="EMBL/GenBank/DDBJ databases">
        <title>Draft genomes of a novel of Sporanaerobacter strains.</title>
        <authorList>
            <person name="Ma S."/>
        </authorList>
    </citation>
    <scope>NUCLEOTIDE SEQUENCE [LARGE SCALE GENOMIC DNA]</scope>
    <source>
        <strain evidence="3">NJN-17</strain>
    </source>
</reference>
<organism evidence="2 3">
    <name type="scientific">Acidilutibacter cellobiosedens</name>
    <dbReference type="NCBI Taxonomy" id="2507161"/>
    <lineage>
        <taxon>Bacteria</taxon>
        <taxon>Bacillati</taxon>
        <taxon>Bacillota</taxon>
        <taxon>Tissierellia</taxon>
        <taxon>Tissierellales</taxon>
        <taxon>Acidilutibacteraceae</taxon>
        <taxon>Acidilutibacter</taxon>
    </lineage>
</organism>
<keyword evidence="2" id="KW-0762">Sugar transport</keyword>
<dbReference type="RefSeq" id="WP_128752148.1">
    <property type="nucleotide sequence ID" value="NZ_CP035282.1"/>
</dbReference>
<dbReference type="InterPro" id="IPR016152">
    <property type="entry name" value="PTrfase/Anion_transptr"/>
</dbReference>
<dbReference type="InterPro" id="IPR002178">
    <property type="entry name" value="PTS_EIIA_type-2_dom"/>
</dbReference>
<dbReference type="PANTHER" id="PTHR47738:SF3">
    <property type="entry name" value="PHOSPHOTRANSFERASE SYSTEM MANNITOL_FRUCTOSE-SPECIFIC IIA DOMAIN CONTAINING PROTEIN"/>
    <property type="match status" value="1"/>
</dbReference>
<dbReference type="Pfam" id="PF00359">
    <property type="entry name" value="PTS_EIIA_2"/>
    <property type="match status" value="1"/>
</dbReference>
<sequence>MTTNKEVVCEDLIFLDVDESSRDNLLLNLGNKLVEKGYVKESYPRALVEREKTYPTGLNTDGIPVAIPHTDMKHVNKTSILIAKLKKPVVFKEMGLGVKDVKAELIFMLAIKDPSFQVKTLGKLMSIFSNKKELMNIYNSEDKKEIKEKMKKILN</sequence>
<keyword evidence="3" id="KW-1185">Reference proteome</keyword>
<dbReference type="Proteomes" id="UP000287969">
    <property type="component" value="Chromosome"/>
</dbReference>
<evidence type="ECO:0000313" key="3">
    <source>
        <dbReference type="Proteomes" id="UP000287969"/>
    </source>
</evidence>
<proteinExistence type="predicted"/>
<evidence type="ECO:0000313" key="2">
    <source>
        <dbReference type="EMBL" id="QAT61049.1"/>
    </source>
</evidence>
<dbReference type="Gene3D" id="3.40.930.10">
    <property type="entry name" value="Mannitol-specific EII, Chain A"/>
    <property type="match status" value="1"/>
</dbReference>
<dbReference type="PANTHER" id="PTHR47738">
    <property type="entry name" value="PTS SYSTEM FRUCTOSE-LIKE EIIA COMPONENT-RELATED"/>
    <property type="match status" value="1"/>
</dbReference>
<dbReference type="KEGG" id="spoa:EQM13_05350"/>
<keyword evidence="2" id="KW-0813">Transport</keyword>
<accession>A0A410QAR2</accession>
<dbReference type="EMBL" id="CP035282">
    <property type="protein sequence ID" value="QAT61049.1"/>
    <property type="molecule type" value="Genomic_DNA"/>
</dbReference>
<dbReference type="SUPFAM" id="SSF55804">
    <property type="entry name" value="Phoshotransferase/anion transport protein"/>
    <property type="match status" value="1"/>
</dbReference>
<protein>
    <submittedName>
        <fullName evidence="2">PTS sugar transporter subunit IIA</fullName>
    </submittedName>
</protein>
<name>A0A410QAR2_9FIRM</name>
<dbReference type="PROSITE" id="PS51094">
    <property type="entry name" value="PTS_EIIA_TYPE_2"/>
    <property type="match status" value="1"/>
</dbReference>
<gene>
    <name evidence="2" type="ORF">EQM13_05350</name>
</gene>
<evidence type="ECO:0000259" key="1">
    <source>
        <dbReference type="PROSITE" id="PS51094"/>
    </source>
</evidence>
<feature type="domain" description="PTS EIIA type-2" evidence="1">
    <location>
        <begin position="6"/>
        <end position="153"/>
    </location>
</feature>
<dbReference type="InterPro" id="IPR051541">
    <property type="entry name" value="PTS_SugarTrans_NitroReg"/>
</dbReference>
<dbReference type="CDD" id="cd00211">
    <property type="entry name" value="PTS_IIA_fru"/>
    <property type="match status" value="1"/>
</dbReference>
<dbReference type="OrthoDB" id="370976at2"/>